<dbReference type="Proteomes" id="UP000184069">
    <property type="component" value="Unassembled WGS sequence"/>
</dbReference>
<reference evidence="1 2" key="1">
    <citation type="submission" date="2016-11" db="EMBL/GenBank/DDBJ databases">
        <authorList>
            <person name="Jaros S."/>
            <person name="Januszkiewicz K."/>
            <person name="Wedrychowicz H."/>
        </authorList>
    </citation>
    <scope>NUCLEOTIDE SEQUENCE [LARGE SCALE GENOMIC DNA]</scope>
    <source>
        <strain evidence="1 2">DSM 27621</strain>
    </source>
</reference>
<gene>
    <name evidence="1" type="ORF">SAMN05444407_103140</name>
</gene>
<proteinExistence type="predicted"/>
<sequence>MALYLMVFEQLTNNHYNMIKYFLLGAFSLAQFSFVSAKETSEPSKSITYNVSQQVPKTVIIKTKKFKIRIDKQPNGRYLYQSWNANAKITAKPSMIISDGELIPDGSGGNYYFNFNNEGHSYQVWRNYLTDSAKKAPYTLVVTDTNDREIVRQDGYVVKN</sequence>
<dbReference type="EMBL" id="FRBM01000003">
    <property type="protein sequence ID" value="SHL27080.1"/>
    <property type="molecule type" value="Genomic_DNA"/>
</dbReference>
<name>A0A1M6Z9F4_9FLAO</name>
<dbReference type="RefSeq" id="WP_123873006.1">
    <property type="nucleotide sequence ID" value="NZ_FRBM01000003.1"/>
</dbReference>
<evidence type="ECO:0000313" key="1">
    <source>
        <dbReference type="EMBL" id="SHL27080.1"/>
    </source>
</evidence>
<protein>
    <submittedName>
        <fullName evidence="1">Uncharacterized protein</fullName>
    </submittedName>
</protein>
<evidence type="ECO:0000313" key="2">
    <source>
        <dbReference type="Proteomes" id="UP000184069"/>
    </source>
</evidence>
<accession>A0A1M6Z9F4</accession>
<dbReference type="AlphaFoldDB" id="A0A1M6Z9F4"/>
<organism evidence="1 2">
    <name type="scientific">Chryseobacterium contaminans</name>
    <dbReference type="NCBI Taxonomy" id="1423959"/>
    <lineage>
        <taxon>Bacteria</taxon>
        <taxon>Pseudomonadati</taxon>
        <taxon>Bacteroidota</taxon>
        <taxon>Flavobacteriia</taxon>
        <taxon>Flavobacteriales</taxon>
        <taxon>Weeksellaceae</taxon>
        <taxon>Chryseobacterium group</taxon>
        <taxon>Chryseobacterium</taxon>
    </lineage>
</organism>
<dbReference type="OrthoDB" id="7433394at2"/>